<dbReference type="InterPro" id="IPR058532">
    <property type="entry name" value="YjbR/MT2646/Rv2570-like"/>
</dbReference>
<dbReference type="OrthoDB" id="277063at2"/>
<dbReference type="Proteomes" id="UP000252081">
    <property type="component" value="Unassembled WGS sequence"/>
</dbReference>
<protein>
    <submittedName>
        <fullName evidence="1">MmcQ/YjbR family DNA-binding protein</fullName>
    </submittedName>
</protein>
<evidence type="ECO:0000313" key="2">
    <source>
        <dbReference type="Proteomes" id="UP000252081"/>
    </source>
</evidence>
<dbReference type="Gene3D" id="3.90.1150.30">
    <property type="match status" value="1"/>
</dbReference>
<evidence type="ECO:0000313" key="1">
    <source>
        <dbReference type="EMBL" id="RBQ03309.1"/>
    </source>
</evidence>
<keyword evidence="2" id="KW-1185">Reference proteome</keyword>
<dbReference type="AlphaFoldDB" id="A0A366KQ72"/>
<accession>A0A366KQ72</accession>
<gene>
    <name evidence="1" type="ORF">DRW42_22280</name>
</gene>
<comment type="caution">
    <text evidence="1">The sequence shown here is derived from an EMBL/GenBank/DDBJ whole genome shotgun (WGS) entry which is preliminary data.</text>
</comment>
<keyword evidence="1" id="KW-0238">DNA-binding</keyword>
<dbReference type="InterPro" id="IPR038056">
    <property type="entry name" value="YjbR-like_sf"/>
</dbReference>
<organism evidence="1 2">
    <name type="scientific">Pedobacter miscanthi</name>
    <dbReference type="NCBI Taxonomy" id="2259170"/>
    <lineage>
        <taxon>Bacteria</taxon>
        <taxon>Pseudomonadati</taxon>
        <taxon>Bacteroidota</taxon>
        <taxon>Sphingobacteriia</taxon>
        <taxon>Sphingobacteriales</taxon>
        <taxon>Sphingobacteriaceae</taxon>
        <taxon>Pedobacter</taxon>
    </lineage>
</organism>
<name>A0A366KQ72_9SPHI</name>
<reference evidence="1 2" key="1">
    <citation type="submission" date="2018-07" db="EMBL/GenBank/DDBJ databases">
        <title>A draft genome of a endophytic bacteria, a new species of Pedobacter.</title>
        <authorList>
            <person name="Zhang Z.D."/>
            <person name="Chen Z.J."/>
        </authorList>
    </citation>
    <scope>NUCLEOTIDE SEQUENCE [LARGE SCALE GENOMIC DNA]</scope>
    <source>
        <strain evidence="1 2">RS10</strain>
    </source>
</reference>
<sequence length="112" mass="12571">MDNLAFKVLCLSFEEATEQPHFEKTSFRVNKKIFATLNIKKNSATLKLSAINQSVFCAFDPGKIKPATGAWGKQGWTLFEISELKDEMIIDALSLSYCSVAPQKLSEKYSKD</sequence>
<dbReference type="Pfam" id="PF04237">
    <property type="entry name" value="YjbR"/>
    <property type="match status" value="1"/>
</dbReference>
<dbReference type="SUPFAM" id="SSF142906">
    <property type="entry name" value="YjbR-like"/>
    <property type="match status" value="1"/>
</dbReference>
<proteinExistence type="predicted"/>
<dbReference type="GO" id="GO:0003677">
    <property type="term" value="F:DNA binding"/>
    <property type="evidence" value="ECO:0007669"/>
    <property type="project" value="UniProtKB-KW"/>
</dbReference>
<dbReference type="RefSeq" id="WP_113951085.1">
    <property type="nucleotide sequence ID" value="NZ_QNQU01000023.1"/>
</dbReference>
<dbReference type="EMBL" id="QNQU01000023">
    <property type="protein sequence ID" value="RBQ03309.1"/>
    <property type="molecule type" value="Genomic_DNA"/>
</dbReference>